<organism evidence="3 4">
    <name type="scientific">Deinococcus knuensis</name>
    <dbReference type="NCBI Taxonomy" id="1837380"/>
    <lineage>
        <taxon>Bacteria</taxon>
        <taxon>Thermotogati</taxon>
        <taxon>Deinococcota</taxon>
        <taxon>Deinococci</taxon>
        <taxon>Deinococcales</taxon>
        <taxon>Deinococcaceae</taxon>
        <taxon>Deinococcus</taxon>
    </lineage>
</organism>
<dbReference type="EMBL" id="BMQO01000011">
    <property type="protein sequence ID" value="GGS31302.1"/>
    <property type="molecule type" value="Genomic_DNA"/>
</dbReference>
<evidence type="ECO:0000313" key="4">
    <source>
        <dbReference type="Proteomes" id="UP000620633"/>
    </source>
</evidence>
<dbReference type="RefSeq" id="WP_189102034.1">
    <property type="nucleotide sequence ID" value="NZ_BMQO01000011.1"/>
</dbReference>
<name>A0ABQ2SM45_9DEIO</name>
<dbReference type="InterPro" id="IPR005330">
    <property type="entry name" value="MHYT_dom"/>
</dbReference>
<feature type="transmembrane region" description="Helical" evidence="1">
    <location>
        <begin position="110"/>
        <end position="132"/>
    </location>
</feature>
<feature type="transmembrane region" description="Helical" evidence="1">
    <location>
        <begin position="15"/>
        <end position="35"/>
    </location>
</feature>
<reference evidence="4" key="1">
    <citation type="journal article" date="2019" name="Int. J. Syst. Evol. Microbiol.">
        <title>The Global Catalogue of Microorganisms (GCM) 10K type strain sequencing project: providing services to taxonomists for standard genome sequencing and annotation.</title>
        <authorList>
            <consortium name="The Broad Institute Genomics Platform"/>
            <consortium name="The Broad Institute Genome Sequencing Center for Infectious Disease"/>
            <person name="Wu L."/>
            <person name="Ma J."/>
        </authorList>
    </citation>
    <scope>NUCLEOTIDE SEQUENCE [LARGE SCALE GENOMIC DNA]</scope>
    <source>
        <strain evidence="4">JCM 31406</strain>
    </source>
</reference>
<keyword evidence="4" id="KW-1185">Reference proteome</keyword>
<evidence type="ECO:0000313" key="3">
    <source>
        <dbReference type="EMBL" id="GGS31302.1"/>
    </source>
</evidence>
<proteinExistence type="predicted"/>
<dbReference type="Proteomes" id="UP000620633">
    <property type="component" value="Unassembled WGS sequence"/>
</dbReference>
<accession>A0ABQ2SM45</accession>
<feature type="transmembrane region" description="Helical" evidence="1">
    <location>
        <begin position="229"/>
        <end position="251"/>
    </location>
</feature>
<keyword evidence="1" id="KW-1133">Transmembrane helix</keyword>
<dbReference type="PANTHER" id="PTHR35152:SF1">
    <property type="entry name" value="DOMAIN SIGNALLING PROTEIN, PUTATIVE (AFU_ORTHOLOGUE AFUA_5G11310)-RELATED"/>
    <property type="match status" value="1"/>
</dbReference>
<feature type="domain" description="MHYT" evidence="2">
    <location>
        <begin position="11"/>
        <end position="212"/>
    </location>
</feature>
<sequence>MDHSQMVSAQWNSSYIVLSYIIAALASYVSLELAGRAGQNFTQSTSRFWLVAQALVLGYGIWAMHFVGMLAYQVDLAASFNPGLTVFSGLIAVALIYPALRVVHAGPMSLGRLAAAGSIAGLGIVVMHYTGMAAYQMPGTEAQIVWFPLIASVLIAVGASMVAFFLFRLLSSDWVSRQTRMGLFGVKLGAGLVMGAAVIGMHYTGMAALNYHVVDEMKTGLASGGVDTSLLALIVGVVSFLLIGLAVTSILMDAGRGGDLDEMDFGSGSAAD</sequence>
<dbReference type="PANTHER" id="PTHR35152">
    <property type="entry name" value="DOMAIN SIGNALLING PROTEIN, PUTATIVE (AFU_ORTHOLOGUE AFUA_5G11310)-RELATED"/>
    <property type="match status" value="1"/>
</dbReference>
<feature type="transmembrane region" description="Helical" evidence="1">
    <location>
        <begin position="188"/>
        <end position="209"/>
    </location>
</feature>
<feature type="transmembrane region" description="Helical" evidence="1">
    <location>
        <begin position="47"/>
        <end position="72"/>
    </location>
</feature>
<feature type="transmembrane region" description="Helical" evidence="1">
    <location>
        <begin position="144"/>
        <end position="167"/>
    </location>
</feature>
<dbReference type="PROSITE" id="PS50924">
    <property type="entry name" value="MHYT"/>
    <property type="match status" value="1"/>
</dbReference>
<evidence type="ECO:0000256" key="1">
    <source>
        <dbReference type="PROSITE-ProRule" id="PRU00244"/>
    </source>
</evidence>
<feature type="transmembrane region" description="Helical" evidence="1">
    <location>
        <begin position="84"/>
        <end position="103"/>
    </location>
</feature>
<evidence type="ECO:0000259" key="2">
    <source>
        <dbReference type="PROSITE" id="PS50924"/>
    </source>
</evidence>
<comment type="caution">
    <text evidence="3">The sequence shown here is derived from an EMBL/GenBank/DDBJ whole genome shotgun (WGS) entry which is preliminary data.</text>
</comment>
<keyword evidence="1" id="KW-0812">Transmembrane</keyword>
<gene>
    <name evidence="3" type="ORF">GCM10008961_23910</name>
</gene>
<protein>
    <recommendedName>
        <fullName evidence="2">MHYT domain-containing protein</fullName>
    </recommendedName>
</protein>
<dbReference type="Pfam" id="PF03707">
    <property type="entry name" value="MHYT"/>
    <property type="match status" value="2"/>
</dbReference>
<keyword evidence="1" id="KW-0472">Membrane</keyword>